<reference evidence="1 2" key="1">
    <citation type="submission" date="2016-02" db="EMBL/GenBank/DDBJ databases">
        <title>Genome analysis of coral dinoflagellate symbionts highlights evolutionary adaptations to a symbiotic lifestyle.</title>
        <authorList>
            <person name="Aranda M."/>
            <person name="Li Y."/>
            <person name="Liew Y.J."/>
            <person name="Baumgarten S."/>
            <person name="Simakov O."/>
            <person name="Wilson M."/>
            <person name="Piel J."/>
            <person name="Ashoor H."/>
            <person name="Bougouffa S."/>
            <person name="Bajic V.B."/>
            <person name="Ryu T."/>
            <person name="Ravasi T."/>
            <person name="Bayer T."/>
            <person name="Micklem G."/>
            <person name="Kim H."/>
            <person name="Bhak J."/>
            <person name="Lajeunesse T.C."/>
            <person name="Voolstra C.R."/>
        </authorList>
    </citation>
    <scope>NUCLEOTIDE SEQUENCE [LARGE SCALE GENOMIC DNA]</scope>
    <source>
        <strain evidence="1 2">CCMP2467</strain>
    </source>
</reference>
<evidence type="ECO:0000313" key="1">
    <source>
        <dbReference type="EMBL" id="OLQ08112.1"/>
    </source>
</evidence>
<evidence type="ECO:0000313" key="2">
    <source>
        <dbReference type="Proteomes" id="UP000186817"/>
    </source>
</evidence>
<protein>
    <submittedName>
        <fullName evidence="1">Uncharacterized protein</fullName>
    </submittedName>
</protein>
<keyword evidence="2" id="KW-1185">Reference proteome</keyword>
<dbReference type="OrthoDB" id="407331at2759"/>
<sequence length="863" mass="97653">MMASHRWPRPEYSHHVGDTVVPFTADEIKQMWSRNAREAAARGTWMHLQVEVLLNAGSVQDEFPVPLIAFRTEWCIYASDEQLAGCIDFVARCSQDEVILFDWKRTKDLCGKYSNRWANMTPPVSHLEDCAGNHYRLQLNLYKHIIEKYYNLKVRAMRVVCLHPDREGRGPFVDHVPVMDKEIHAILEAHSCRLRQSSQDVCGGRCSYGFVARTLRPAELDWRLESNCLTLVPEQHFASSRRLCLICTPVSARTGMRDSYIHDEVGGAMTPEILELLPPYFFSGDFLSTCRCRVCPNQLMDYLGGASSQESFDARILQDIADEMEVATPEEIVPSAAVDADEQPAEADLALAIPCPGLSPEALVSAKKRRLMPGASTSGQDFEALFDLTSEACSSSLSSFPAVDEQQPVASVKELAKKQIEFVRLRQPTWPEDMVRLSAAAINVYRTRLTDIFVRDFVGLIWIIEGLFHLMSPATERSDSAILREIVKMLGEYNGVAEFLLICEDTAVMADTAANRRKGRVDNEADGAAGWPEKIAYMLARVLAPLQKDLLEERRLLHFVVQWCDAPSQRQPGCAYSDVSVMYDVTAAEQVKLVAPSPDNNLYVRIPHPLRSALPDPVLGHAKSRLQKFLKETFWCNQDYYKATLAAIALAKRSENIDRCFIGESSGGTGQSLFSSHLAAVYGHNHAFIDPNLFHNEEEMRKQLEQFAHCWMITAQEAPETHRHFQQDLYKKFMSADDLAGRKPYGFVTKMMRVTGFKRFETNKIMTFRNVMEANFNSIYIRQHDPYAQETAGERPQTNLLAILKQNEKQNEDDDKVVPATAEEKANAATVKHFLESKKAIVTKLWWQRFARAKIGASKDMFD</sequence>
<accession>A0A1Q9EL05</accession>
<proteinExistence type="predicted"/>
<dbReference type="Proteomes" id="UP000186817">
    <property type="component" value="Unassembled WGS sequence"/>
</dbReference>
<dbReference type="Gene3D" id="3.90.320.10">
    <property type="match status" value="1"/>
</dbReference>
<dbReference type="InterPro" id="IPR011604">
    <property type="entry name" value="PDDEXK-like_dom_sf"/>
</dbReference>
<dbReference type="AlphaFoldDB" id="A0A1Q9EL05"/>
<dbReference type="EMBL" id="LSRX01000124">
    <property type="protein sequence ID" value="OLQ08112.1"/>
    <property type="molecule type" value="Genomic_DNA"/>
</dbReference>
<gene>
    <name evidence="1" type="ORF">AK812_SmicGene8430</name>
</gene>
<organism evidence="1 2">
    <name type="scientific">Symbiodinium microadriaticum</name>
    <name type="common">Dinoflagellate</name>
    <name type="synonym">Zooxanthella microadriatica</name>
    <dbReference type="NCBI Taxonomy" id="2951"/>
    <lineage>
        <taxon>Eukaryota</taxon>
        <taxon>Sar</taxon>
        <taxon>Alveolata</taxon>
        <taxon>Dinophyceae</taxon>
        <taxon>Suessiales</taxon>
        <taxon>Symbiodiniaceae</taxon>
        <taxon>Symbiodinium</taxon>
    </lineage>
</organism>
<name>A0A1Q9EL05_SYMMI</name>
<comment type="caution">
    <text evidence="1">The sequence shown here is derived from an EMBL/GenBank/DDBJ whole genome shotgun (WGS) entry which is preliminary data.</text>
</comment>